<keyword evidence="2" id="KW-1185">Reference proteome</keyword>
<organism evidence="1 2">
    <name type="scientific">Enterococcus ratti</name>
    <dbReference type="NCBI Taxonomy" id="150033"/>
    <lineage>
        <taxon>Bacteria</taxon>
        <taxon>Bacillati</taxon>
        <taxon>Bacillota</taxon>
        <taxon>Bacilli</taxon>
        <taxon>Lactobacillales</taxon>
        <taxon>Enterococcaceae</taxon>
        <taxon>Enterococcus</taxon>
    </lineage>
</organism>
<evidence type="ECO:0000313" key="2">
    <source>
        <dbReference type="Proteomes" id="UP000182152"/>
    </source>
</evidence>
<accession>A0A1L8WNL2</accession>
<gene>
    <name evidence="1" type="ORF">RV14_GL002188</name>
</gene>
<dbReference type="EMBL" id="JXLB01000008">
    <property type="protein sequence ID" value="OJG82613.1"/>
    <property type="molecule type" value="Genomic_DNA"/>
</dbReference>
<evidence type="ECO:0000313" key="1">
    <source>
        <dbReference type="EMBL" id="OJG82613.1"/>
    </source>
</evidence>
<reference evidence="1 2" key="1">
    <citation type="submission" date="2014-12" db="EMBL/GenBank/DDBJ databases">
        <title>Draft genome sequences of 29 type strains of Enterococci.</title>
        <authorList>
            <person name="Zhong Z."/>
            <person name="Sun Z."/>
            <person name="Liu W."/>
            <person name="Zhang W."/>
            <person name="Zhang H."/>
        </authorList>
    </citation>
    <scope>NUCLEOTIDE SEQUENCE [LARGE SCALE GENOMIC DNA]</scope>
    <source>
        <strain evidence="1 2">DSM 15687</strain>
    </source>
</reference>
<proteinExistence type="predicted"/>
<dbReference type="Proteomes" id="UP000182152">
    <property type="component" value="Unassembled WGS sequence"/>
</dbReference>
<dbReference type="AlphaFoldDB" id="A0A1L8WNL2"/>
<name>A0A1L8WNL2_9ENTE</name>
<sequence length="37" mass="4353">MLKIKKALTLVEGLKKRQLEKGAHRFKRWAGVKMKKC</sequence>
<comment type="caution">
    <text evidence="1">The sequence shown here is derived from an EMBL/GenBank/DDBJ whole genome shotgun (WGS) entry which is preliminary data.</text>
</comment>
<protein>
    <submittedName>
        <fullName evidence="1">Uncharacterized protein</fullName>
    </submittedName>
</protein>